<feature type="repeat" description="ANK" evidence="3">
    <location>
        <begin position="873"/>
        <end position="905"/>
    </location>
</feature>
<dbReference type="SMART" id="SM00248">
    <property type="entry name" value="ANK"/>
    <property type="match status" value="18"/>
</dbReference>
<keyword evidence="2 3" id="KW-0040">ANK repeat</keyword>
<feature type="repeat" description="ANK" evidence="3">
    <location>
        <begin position="1240"/>
        <end position="1272"/>
    </location>
</feature>
<dbReference type="PANTHER" id="PTHR24171:SF9">
    <property type="entry name" value="ANKYRIN REPEAT DOMAIN-CONTAINING PROTEIN 39"/>
    <property type="match status" value="1"/>
</dbReference>
<protein>
    <recommendedName>
        <fullName evidence="4">Heterokaryon incompatibility domain-containing protein</fullName>
    </recommendedName>
</protein>
<dbReference type="Pfam" id="PF00023">
    <property type="entry name" value="Ank"/>
    <property type="match status" value="2"/>
</dbReference>
<dbReference type="Pfam" id="PF12796">
    <property type="entry name" value="Ank_2"/>
    <property type="match status" value="6"/>
</dbReference>
<dbReference type="PROSITE" id="PS50088">
    <property type="entry name" value="ANK_REPEAT"/>
    <property type="match status" value="15"/>
</dbReference>
<evidence type="ECO:0000256" key="2">
    <source>
        <dbReference type="ARBA" id="ARBA00023043"/>
    </source>
</evidence>
<sequence>MRLINVNTGLLEVFNDAKSRPQYAILSHTWGEEEDEILFRDLKEGHTSKFCSGSTKLQGCRNQAKEDGIDYCWIDTCCIDKNNPVELSEAINSMCRWYRHAKICYVLLADVPCRDDPNWITKLRESRWFTRGWTLQELLEPSELTFYSENWRSLGSKRQLSSAIAEITGIPRPILVGATKIREASVAQRMSWAAKRQTKKIEDVAYSLLGIFDITFPMIYGEGTNAFFRLQKAIIELNFDVSILAWGLGSEEDDNCNSDSSMRLGGALAASPADFANSGLVIPRGLRAPKSDYLVFSNGCLHLNIPMQSDSNGGALGLLDCCLEEDLHAVVCIPLHRSTFGESSGEYMRTADRKATILREVDLEIPRKSIRIREPPREEGGTKQDRNHGFYIEEPDNGDLKLINVLPEARWVKDSSYIVTGVDFRYDTTQETWVRFRHAHAESRDFVVLLQLEVKMSVPSARCHVMTASQDTSLNTIASQAKQLGQSSYGKQTASNGYYNLQVNVTQKRHGVQPVFAVQLSPVALPPAASADITSEIKLLQQSSNLQNVFLEDQKIGPRIENLLQSTAKEKERSRPATERLIVVQRELYKLMEEKDSLMAEIDESNLRLGRYTSEQRDLEEHEEDLLNMVVQGRTVPASLGSRRETQWRESMIRYICDELLAPCGKPSITSMPDKTQKAFMQAVYKGHKAAMRFLIDYLTHLKFEDTDGRGVLSVAVQSRSLRVLSWLLDEGADIKATESSEWTPLGEAAFEGLRSAAEVLLSRGADVDQRVNHTWTPLAYAAHNGHLDVVELLLDHGANTEATLSTGLTPLIVAVEAGYLPIVQLLLQRGANIKAVKPDGTTPLIVAVEAGNLPIVRLLLQRDANTQAVTTDGTTPLISAIVKGHCEIVEELHGSGADLEAAASNGWTPLATAICSRCRAIVQLLIELGADIEARMSDGTTPLMTAIKHGGFDIVRLLLEKGAQATAATPDGYTPLMYAARDKNLKVMRLLTAEYQVGTEEVAGLRGFTVLHHAIDWGYPSLIQFLLRRMANIEAKTTEGLTPLGLAVQRPLDVFCVLLDGGADIEASLKAGMTPLLLASSLGRQDHVNLLLDRGASIKATAADGASVLAKAAVNGRTETVKLLLERGANIHSIDDKGRTSLASAAERGHDGVARLLIDKGAKVNARDKAGLTPLALAAQIGDSKTIALLLEKEADIEARDNLGKTPLYHAIESIGESRLETVKLLLGKGADYEAKTKEGSTAIYAAVRTKDKAMVKLLIDKGASLIAKSSKMKSVLQYAHDINKRQSLGGEDENSIAIILLIETAAELQAKDKLAKKAAAAKARRRRLK</sequence>
<dbReference type="PROSITE" id="PS50297">
    <property type="entry name" value="ANK_REP_REGION"/>
    <property type="match status" value="12"/>
</dbReference>
<feature type="repeat" description="ANK" evidence="3">
    <location>
        <begin position="1171"/>
        <end position="1203"/>
    </location>
</feature>
<feature type="domain" description="Heterokaryon incompatibility" evidence="4">
    <location>
        <begin position="23"/>
        <end position="110"/>
    </location>
</feature>
<dbReference type="Pfam" id="PF13637">
    <property type="entry name" value="Ank_4"/>
    <property type="match status" value="1"/>
</dbReference>
<dbReference type="Proteomes" id="UP001169217">
    <property type="component" value="Unassembled WGS sequence"/>
</dbReference>
<reference evidence="5" key="1">
    <citation type="submission" date="2023-04" db="EMBL/GenBank/DDBJ databases">
        <title>Colletotrichum limetticola genome sequence.</title>
        <authorList>
            <person name="Baroncelli R."/>
        </authorList>
    </citation>
    <scope>NUCLEOTIDE SEQUENCE</scope>
    <source>
        <strain evidence="5">KLA-Anderson</strain>
    </source>
</reference>
<evidence type="ECO:0000256" key="3">
    <source>
        <dbReference type="PROSITE-ProRule" id="PRU00023"/>
    </source>
</evidence>
<feature type="repeat" description="ANK" evidence="3">
    <location>
        <begin position="840"/>
        <end position="872"/>
    </location>
</feature>
<feature type="repeat" description="ANK" evidence="3">
    <location>
        <begin position="1072"/>
        <end position="1104"/>
    </location>
</feature>
<accession>A0ABQ9Q0C0</accession>
<keyword evidence="6" id="KW-1185">Reference proteome</keyword>
<proteinExistence type="predicted"/>
<dbReference type="InterPro" id="IPR036770">
    <property type="entry name" value="Ankyrin_rpt-contain_sf"/>
</dbReference>
<organism evidence="5 6">
    <name type="scientific">Colletotrichum limetticola</name>
    <dbReference type="NCBI Taxonomy" id="1209924"/>
    <lineage>
        <taxon>Eukaryota</taxon>
        <taxon>Fungi</taxon>
        <taxon>Dikarya</taxon>
        <taxon>Ascomycota</taxon>
        <taxon>Pezizomycotina</taxon>
        <taxon>Sordariomycetes</taxon>
        <taxon>Hypocreomycetidae</taxon>
        <taxon>Glomerellales</taxon>
        <taxon>Glomerellaceae</taxon>
        <taxon>Colletotrichum</taxon>
        <taxon>Colletotrichum acutatum species complex</taxon>
    </lineage>
</organism>
<gene>
    <name evidence="5" type="ORF">CLIM01_05431</name>
</gene>
<feature type="repeat" description="ANK" evidence="3">
    <location>
        <begin position="939"/>
        <end position="971"/>
    </location>
</feature>
<feature type="repeat" description="ANK" evidence="3">
    <location>
        <begin position="741"/>
        <end position="773"/>
    </location>
</feature>
<dbReference type="Gene3D" id="1.25.40.20">
    <property type="entry name" value="Ankyrin repeat-containing domain"/>
    <property type="match status" value="3"/>
</dbReference>
<feature type="repeat" description="ANK" evidence="3">
    <location>
        <begin position="807"/>
        <end position="839"/>
    </location>
</feature>
<name>A0ABQ9Q0C0_9PEZI</name>
<dbReference type="EMBL" id="JARUPT010000136">
    <property type="protein sequence ID" value="KAK0377229.1"/>
    <property type="molecule type" value="Genomic_DNA"/>
</dbReference>
<evidence type="ECO:0000313" key="6">
    <source>
        <dbReference type="Proteomes" id="UP001169217"/>
    </source>
</evidence>
<evidence type="ECO:0000313" key="5">
    <source>
        <dbReference type="EMBL" id="KAK0377229.1"/>
    </source>
</evidence>
<evidence type="ECO:0000259" key="4">
    <source>
        <dbReference type="Pfam" id="PF06985"/>
    </source>
</evidence>
<comment type="caution">
    <text evidence="5">The sequence shown here is derived from an EMBL/GenBank/DDBJ whole genome shotgun (WGS) entry which is preliminary data.</text>
</comment>
<dbReference type="Pfam" id="PF06985">
    <property type="entry name" value="HET"/>
    <property type="match status" value="1"/>
</dbReference>
<evidence type="ECO:0000256" key="1">
    <source>
        <dbReference type="ARBA" id="ARBA00022737"/>
    </source>
</evidence>
<dbReference type="InterPro" id="IPR010730">
    <property type="entry name" value="HET"/>
</dbReference>
<feature type="repeat" description="ANK" evidence="3">
    <location>
        <begin position="906"/>
        <end position="938"/>
    </location>
</feature>
<feature type="repeat" description="ANK" evidence="3">
    <location>
        <begin position="774"/>
        <end position="806"/>
    </location>
</feature>
<feature type="repeat" description="ANK" evidence="3">
    <location>
        <begin position="1007"/>
        <end position="1039"/>
    </location>
</feature>
<feature type="repeat" description="ANK" evidence="3">
    <location>
        <begin position="708"/>
        <end position="740"/>
    </location>
</feature>
<dbReference type="InterPro" id="IPR002110">
    <property type="entry name" value="Ankyrin_rpt"/>
</dbReference>
<dbReference type="SUPFAM" id="SSF48403">
    <property type="entry name" value="Ankyrin repeat"/>
    <property type="match status" value="2"/>
</dbReference>
<feature type="repeat" description="ANK" evidence="3">
    <location>
        <begin position="1138"/>
        <end position="1170"/>
    </location>
</feature>
<dbReference type="PRINTS" id="PR01415">
    <property type="entry name" value="ANKYRIN"/>
</dbReference>
<dbReference type="PANTHER" id="PTHR24171">
    <property type="entry name" value="ANKYRIN REPEAT DOMAIN-CONTAINING PROTEIN 39-RELATED"/>
    <property type="match status" value="1"/>
</dbReference>
<feature type="repeat" description="ANK" evidence="3">
    <location>
        <begin position="1105"/>
        <end position="1137"/>
    </location>
</feature>
<feature type="repeat" description="ANK" evidence="3">
    <location>
        <begin position="1204"/>
        <end position="1239"/>
    </location>
</feature>
<keyword evidence="1" id="KW-0677">Repeat</keyword>